<evidence type="ECO:0000259" key="1">
    <source>
        <dbReference type="Pfam" id="PF00882"/>
    </source>
</evidence>
<proteinExistence type="predicted"/>
<dbReference type="EMBL" id="ARZA01000186">
    <property type="protein sequence ID" value="EOD00315.1"/>
    <property type="molecule type" value="Genomic_DNA"/>
</dbReference>
<reference evidence="2 3" key="1">
    <citation type="journal article" date="2015" name="Geomicrobiol. J.">
        <title>Caldisalinibacter kiritimatiensis gen. nov., sp. nov., a moderately thermohalophilic thiosulfate-reducing bacterium from a hypersaline microbial mat.</title>
        <authorList>
            <person name="Ben Hania W."/>
            <person name="Joseph M."/>
            <person name="Fiebig A."/>
            <person name="Bunk B."/>
            <person name="Klenk H.-P."/>
            <person name="Fardeau M.-L."/>
            <person name="Spring S."/>
        </authorList>
    </citation>
    <scope>NUCLEOTIDE SEQUENCE [LARGE SCALE GENOMIC DNA]</scope>
    <source>
        <strain evidence="2 3">L21-TH-D2</strain>
    </source>
</reference>
<feature type="domain" description="Phospholipase C/D" evidence="1">
    <location>
        <begin position="6"/>
        <end position="157"/>
    </location>
</feature>
<protein>
    <recommendedName>
        <fullName evidence="1">Phospholipase C/D domain-containing protein</fullName>
    </recommendedName>
</protein>
<name>R1CDE8_9FIRM</name>
<dbReference type="AlphaFoldDB" id="R1CDE8"/>
<organism evidence="2 3">
    <name type="scientific">Caldisalinibacter kiritimatiensis</name>
    <dbReference type="NCBI Taxonomy" id="1304284"/>
    <lineage>
        <taxon>Bacteria</taxon>
        <taxon>Bacillati</taxon>
        <taxon>Bacillota</taxon>
        <taxon>Tissierellia</taxon>
        <taxon>Tissierellales</taxon>
        <taxon>Thermohalobacteraceae</taxon>
        <taxon>Caldisalinibacter</taxon>
    </lineage>
</organism>
<gene>
    <name evidence="2" type="ORF">L21TH_1614</name>
</gene>
<dbReference type="STRING" id="1304284.L21TH_1614"/>
<dbReference type="InterPro" id="IPR029002">
    <property type="entry name" value="PLPC/GPLD1"/>
</dbReference>
<accession>R1CDE8</accession>
<keyword evidence="3" id="KW-1185">Reference proteome</keyword>
<sequence>MPDIWTHIICGEEVLNSLHDSKWKEILIKNKKLFNLGCQGPDIFLYNDFWPWIKEKRGVKFGSLLHEEKTGEFFIKGFNYLKHNIEKQKGFQLLFTYLAGFVCHFGLDRVAHPYIHYYSGKYDKNKPETRKYSGYHKKLEVIIDSIIVKERKGIDAYKYPVFKEIDIEGGLPKVVVQFYKYIISNLYKYKSNPDFIVDSYNDMKKVFKITHDRLGIKKVLLYFIDLVTRGDIDYNSVIYPRRLAQRDYMNRNHNIWNHPCDKKEVYNSSFDDLLDKAVIESREMLKGAIMYLEDKLEIKDLEKLFPNISYVTGKPTNQKCEIIYYDPIFER</sequence>
<dbReference type="Pfam" id="PF00882">
    <property type="entry name" value="Zn_dep_PLPC"/>
    <property type="match status" value="1"/>
</dbReference>
<dbReference type="Proteomes" id="UP000013378">
    <property type="component" value="Unassembled WGS sequence"/>
</dbReference>
<dbReference type="eggNOG" id="COG0770">
    <property type="taxonomic scope" value="Bacteria"/>
</dbReference>
<comment type="caution">
    <text evidence="2">The sequence shown here is derived from an EMBL/GenBank/DDBJ whole genome shotgun (WGS) entry which is preliminary data.</text>
</comment>
<dbReference type="RefSeq" id="WP_006313840.1">
    <property type="nucleotide sequence ID" value="NZ_ARZA01000186.1"/>
</dbReference>
<evidence type="ECO:0000313" key="3">
    <source>
        <dbReference type="Proteomes" id="UP000013378"/>
    </source>
</evidence>
<dbReference type="OrthoDB" id="9810528at2"/>
<evidence type="ECO:0000313" key="2">
    <source>
        <dbReference type="EMBL" id="EOD00315.1"/>
    </source>
</evidence>